<feature type="compositionally biased region" description="Basic residues" evidence="1">
    <location>
        <begin position="1"/>
        <end position="14"/>
    </location>
</feature>
<feature type="compositionally biased region" description="Basic and acidic residues" evidence="1">
    <location>
        <begin position="209"/>
        <end position="218"/>
    </location>
</feature>
<evidence type="ECO:0000256" key="1">
    <source>
        <dbReference type="SAM" id="MobiDB-lite"/>
    </source>
</evidence>
<reference evidence="2" key="1">
    <citation type="journal article" date="2023" name="Science">
        <title>Genome structures resolve the early diversification of teleost fishes.</title>
        <authorList>
            <person name="Parey E."/>
            <person name="Louis A."/>
            <person name="Montfort J."/>
            <person name="Bouchez O."/>
            <person name="Roques C."/>
            <person name="Iampietro C."/>
            <person name="Lluch J."/>
            <person name="Castinel A."/>
            <person name="Donnadieu C."/>
            <person name="Desvignes T."/>
            <person name="Floi Bucao C."/>
            <person name="Jouanno E."/>
            <person name="Wen M."/>
            <person name="Mejri S."/>
            <person name="Dirks R."/>
            <person name="Jansen H."/>
            <person name="Henkel C."/>
            <person name="Chen W.J."/>
            <person name="Zahm M."/>
            <person name="Cabau C."/>
            <person name="Klopp C."/>
            <person name="Thompson A.W."/>
            <person name="Robinson-Rechavi M."/>
            <person name="Braasch I."/>
            <person name="Lecointre G."/>
            <person name="Bobe J."/>
            <person name="Postlethwait J.H."/>
            <person name="Berthelot C."/>
            <person name="Roest Crollius H."/>
            <person name="Guiguen Y."/>
        </authorList>
    </citation>
    <scope>NUCLEOTIDE SEQUENCE</scope>
    <source>
        <strain evidence="2">NC1722</strain>
    </source>
</reference>
<dbReference type="Proteomes" id="UP001221898">
    <property type="component" value="Unassembled WGS sequence"/>
</dbReference>
<organism evidence="2 3">
    <name type="scientific">Aldrovandia affinis</name>
    <dbReference type="NCBI Taxonomy" id="143900"/>
    <lineage>
        <taxon>Eukaryota</taxon>
        <taxon>Metazoa</taxon>
        <taxon>Chordata</taxon>
        <taxon>Craniata</taxon>
        <taxon>Vertebrata</taxon>
        <taxon>Euteleostomi</taxon>
        <taxon>Actinopterygii</taxon>
        <taxon>Neopterygii</taxon>
        <taxon>Teleostei</taxon>
        <taxon>Notacanthiformes</taxon>
        <taxon>Halosauridae</taxon>
        <taxon>Aldrovandia</taxon>
    </lineage>
</organism>
<sequence>MPKRREQRSGRKRAERPNGSHLSSGPECVGTCGPCHRGPAGGPPLPTAGGFGDRRINLGASATGCSRTCSPEEGVSVMIDRKPSPTAGGTADRRGRANIPPPLIACIREGPWRPVTERGPSHTQGEPSAPAGPFIPAGTPENSNRSRAAGQRATERRRARLTDSARGQTPFISPLRSETHRGPLACGLHSAKPRGAKKQGSAGFPASAADDRSQLSDDLGHKARAVDNATNATALVSPAGSEGYDDDEACLCHEEILRS</sequence>
<protein>
    <submittedName>
        <fullName evidence="2">Uncharacterized protein</fullName>
    </submittedName>
</protein>
<dbReference type="EMBL" id="JAINUG010000214">
    <property type="protein sequence ID" value="KAJ8387269.1"/>
    <property type="molecule type" value="Genomic_DNA"/>
</dbReference>
<feature type="region of interest" description="Disordered" evidence="1">
    <location>
        <begin position="1"/>
        <end position="218"/>
    </location>
</feature>
<proteinExistence type="predicted"/>
<evidence type="ECO:0000313" key="2">
    <source>
        <dbReference type="EMBL" id="KAJ8387269.1"/>
    </source>
</evidence>
<keyword evidence="3" id="KW-1185">Reference proteome</keyword>
<dbReference type="AlphaFoldDB" id="A0AAD7W8Z3"/>
<gene>
    <name evidence="2" type="ORF">AAFF_G00158920</name>
</gene>
<evidence type="ECO:0000313" key="3">
    <source>
        <dbReference type="Proteomes" id="UP001221898"/>
    </source>
</evidence>
<comment type="caution">
    <text evidence="2">The sequence shown here is derived from an EMBL/GenBank/DDBJ whole genome shotgun (WGS) entry which is preliminary data.</text>
</comment>
<name>A0AAD7W8Z3_9TELE</name>
<feature type="compositionally biased region" description="Basic and acidic residues" evidence="1">
    <location>
        <begin position="153"/>
        <end position="163"/>
    </location>
</feature>
<accession>A0AAD7W8Z3</accession>